<evidence type="ECO:0000313" key="3">
    <source>
        <dbReference type="EMBL" id="QVT79491.1"/>
    </source>
</evidence>
<protein>
    <recommendedName>
        <fullName evidence="2">DinB-like domain-containing protein</fullName>
    </recommendedName>
</protein>
<dbReference type="RefSeq" id="WP_214058937.1">
    <property type="nucleotide sequence ID" value="NZ_CP075371.1"/>
</dbReference>
<dbReference type="Pfam" id="PF12867">
    <property type="entry name" value="DinB_2"/>
    <property type="match status" value="1"/>
</dbReference>
<dbReference type="InterPro" id="IPR024775">
    <property type="entry name" value="DinB-like"/>
</dbReference>
<gene>
    <name evidence="3" type="ORF">ENKNEFLB_01873</name>
</gene>
<feature type="domain" description="DinB-like" evidence="2">
    <location>
        <begin position="29"/>
        <end position="191"/>
    </location>
</feature>
<evidence type="ECO:0000256" key="1">
    <source>
        <dbReference type="SAM" id="MobiDB-lite"/>
    </source>
</evidence>
<reference evidence="3 4" key="1">
    <citation type="submission" date="2021-05" db="EMBL/GenBank/DDBJ databases">
        <title>Complete genome of Nocardioides aquaticus KCTC 9944T isolated from meromictic and hypersaline Ekho Lake, Antarctica.</title>
        <authorList>
            <person name="Hwang K."/>
            <person name="Kim K.M."/>
            <person name="Choe H."/>
        </authorList>
    </citation>
    <scope>NUCLEOTIDE SEQUENCE [LARGE SCALE GENOMIC DNA]</scope>
    <source>
        <strain evidence="3 4">KCTC 9944</strain>
    </source>
</reference>
<dbReference type="SUPFAM" id="SSF109854">
    <property type="entry name" value="DinB/YfiT-like putative metalloenzymes"/>
    <property type="match status" value="1"/>
</dbReference>
<feature type="region of interest" description="Disordered" evidence="1">
    <location>
        <begin position="1"/>
        <end position="23"/>
    </location>
</feature>
<organism evidence="3 4">
    <name type="scientific">Nocardioides aquaticus</name>
    <dbReference type="NCBI Taxonomy" id="160826"/>
    <lineage>
        <taxon>Bacteria</taxon>
        <taxon>Bacillati</taxon>
        <taxon>Actinomycetota</taxon>
        <taxon>Actinomycetes</taxon>
        <taxon>Propionibacteriales</taxon>
        <taxon>Nocardioidaceae</taxon>
        <taxon>Nocardioides</taxon>
    </lineage>
</organism>
<sequence>MTTTTDTTDTTDARTPPTPGLTPGLLLDQLTTHWDQQLRPRLEGLTDDEYFWEPVPGAWSVRPRGTSLAPVQGGVGDHTVDFAFPEPDPAPVTTIAWRLAHVVVGVLAARNAAHAGGPPASYESWEYAGTAADALAQLDAELDRWTTHVSRLDAEQLAAPCGPSEGPWADEPFAALVLHINREVVHHGAEICLLRDLHAASHPGTTGVR</sequence>
<name>A0ABX8EG60_9ACTN</name>
<proteinExistence type="predicted"/>
<dbReference type="Gene3D" id="1.20.120.450">
    <property type="entry name" value="dinb family like domain"/>
    <property type="match status" value="1"/>
</dbReference>
<evidence type="ECO:0000313" key="4">
    <source>
        <dbReference type="Proteomes" id="UP000679307"/>
    </source>
</evidence>
<dbReference type="Proteomes" id="UP000679307">
    <property type="component" value="Chromosome"/>
</dbReference>
<dbReference type="EMBL" id="CP075371">
    <property type="protein sequence ID" value="QVT79491.1"/>
    <property type="molecule type" value="Genomic_DNA"/>
</dbReference>
<dbReference type="InterPro" id="IPR034660">
    <property type="entry name" value="DinB/YfiT-like"/>
</dbReference>
<accession>A0ABX8EG60</accession>
<evidence type="ECO:0000259" key="2">
    <source>
        <dbReference type="Pfam" id="PF12867"/>
    </source>
</evidence>
<keyword evidence="4" id="KW-1185">Reference proteome</keyword>